<evidence type="ECO:0008006" key="4">
    <source>
        <dbReference type="Google" id="ProtNLM"/>
    </source>
</evidence>
<geneLocation type="plasmid" evidence="3">
    <name>pedy32-46i</name>
</geneLocation>
<organism evidence="2 3">
    <name type="scientific">Euzebya pacifica</name>
    <dbReference type="NCBI Taxonomy" id="1608957"/>
    <lineage>
        <taxon>Bacteria</taxon>
        <taxon>Bacillati</taxon>
        <taxon>Actinomycetota</taxon>
        <taxon>Nitriliruptoria</taxon>
        <taxon>Euzebyales</taxon>
    </lineage>
</organism>
<keyword evidence="1" id="KW-0732">Signal</keyword>
<dbReference type="Proteomes" id="UP000264006">
    <property type="component" value="Plasmid pEDY32-46I"/>
</dbReference>
<proteinExistence type="predicted"/>
<feature type="chain" id="PRO_5039165865" description="SipW-cognate class signal peptide" evidence="1">
    <location>
        <begin position="26"/>
        <end position="196"/>
    </location>
</feature>
<name>A0A346Y6K1_9ACTN</name>
<evidence type="ECO:0000256" key="1">
    <source>
        <dbReference type="SAM" id="SignalP"/>
    </source>
</evidence>
<dbReference type="KEGG" id="euz:DVS28_b0328"/>
<sequence>MPVPVRIVSAAVAAVVLLAAAVVMVIDATSAAFTDQTSNADNGWTAGTLTITDDDGDVAMFDSTTTTIGPGDTVTNCIAVTRSGTVPAADVILYSDTGSTGALDPFLNVTVERGTGGGFGSCGGFTASGAAVFTGTLEDFLTDHDDVASGITDTDVAVDDTTVYRFAIELDGTTPDAQQGAASTVVAFTWTAQTGS</sequence>
<dbReference type="RefSeq" id="WP_114594679.1">
    <property type="nucleotide sequence ID" value="NZ_CP031166.1"/>
</dbReference>
<accession>A0A346Y6K1</accession>
<evidence type="ECO:0000313" key="3">
    <source>
        <dbReference type="Proteomes" id="UP000264006"/>
    </source>
</evidence>
<gene>
    <name evidence="2" type="ORF">DVS28_b0328</name>
</gene>
<dbReference type="EMBL" id="CP031166">
    <property type="protein sequence ID" value="AXV10098.1"/>
    <property type="molecule type" value="Genomic_DNA"/>
</dbReference>
<evidence type="ECO:0000313" key="2">
    <source>
        <dbReference type="EMBL" id="AXV10098.1"/>
    </source>
</evidence>
<feature type="signal peptide" evidence="1">
    <location>
        <begin position="1"/>
        <end position="25"/>
    </location>
</feature>
<keyword evidence="3" id="KW-1185">Reference proteome</keyword>
<dbReference type="AlphaFoldDB" id="A0A346Y6K1"/>
<keyword evidence="2" id="KW-0614">Plasmid</keyword>
<dbReference type="OrthoDB" id="3826640at2"/>
<protein>
    <recommendedName>
        <fullName evidence="4">SipW-cognate class signal peptide</fullName>
    </recommendedName>
</protein>
<reference evidence="2 3" key="1">
    <citation type="submission" date="2018-09" db="EMBL/GenBank/DDBJ databases">
        <title>Complete genome sequence of Euzebya sp. DY32-46 isolated from seawater of Pacific Ocean.</title>
        <authorList>
            <person name="Xu L."/>
            <person name="Wu Y.-H."/>
            <person name="Xu X.-W."/>
        </authorList>
    </citation>
    <scope>NUCLEOTIDE SEQUENCE [LARGE SCALE GENOMIC DNA]</scope>
    <source>
        <strain evidence="2 3">DY32-46</strain>
        <plasmid evidence="3">pedy32-46i</plasmid>
    </source>
</reference>